<reference evidence="1" key="1">
    <citation type="submission" date="2022-10" db="EMBL/GenBank/DDBJ databases">
        <title>Tapping the CABI collections for fungal endophytes: first genome assemblies for Collariella, Neodidymelliopsis, Ascochyta clinopodiicola, Didymella pomorum, Didymosphaeria variabile, Neocosmospora piperis and Neocucurbitaria cava.</title>
        <authorList>
            <person name="Hill R."/>
        </authorList>
    </citation>
    <scope>NUCLEOTIDE SEQUENCE</scope>
    <source>
        <strain evidence="1">IMI 356815</strain>
    </source>
</reference>
<evidence type="ECO:0000313" key="1">
    <source>
        <dbReference type="EMBL" id="KAJ4347268.1"/>
    </source>
</evidence>
<name>A0A9W8XD26_9PLEO</name>
<proteinExistence type="predicted"/>
<dbReference type="AlphaFoldDB" id="A0A9W8XD26"/>
<dbReference type="RefSeq" id="XP_056067068.1">
    <property type="nucleotide sequence ID" value="XM_056219941.1"/>
</dbReference>
<sequence length="289" mass="33468">MLDNLDSYIDWLPILRARAILRVSHNDHFKVYVIKEYLADPYKAHVTNIQQVIDRWNDSWDAVLCAEPCPLERVSLKVAIDGVQFDFKPVNKWLSNVNLVDKFLRELKWKYAGHWNARVAIRYDDLEKWTQSQSIPFKEVHVVDHYSGFCSYANWLPIMRARATSNSPSRIQLHCIGAMPNDHPPSRYTSTFPTKAIDDFKENLQELLDQQSGPLMNLLRKEPCPLEKALFGVLDSCILLEFKSKPKQLGMRGESSETMFLQELGFGGCPPEHSQVNYDGTWVVRLHYN</sequence>
<dbReference type="Proteomes" id="UP001140513">
    <property type="component" value="Unassembled WGS sequence"/>
</dbReference>
<comment type="caution">
    <text evidence="1">The sequence shown here is derived from an EMBL/GenBank/DDBJ whole genome shotgun (WGS) entry which is preliminary data.</text>
</comment>
<protein>
    <submittedName>
        <fullName evidence="1">Uncharacterized protein</fullName>
    </submittedName>
</protein>
<organism evidence="1 2">
    <name type="scientific">Didymosphaeria variabile</name>
    <dbReference type="NCBI Taxonomy" id="1932322"/>
    <lineage>
        <taxon>Eukaryota</taxon>
        <taxon>Fungi</taxon>
        <taxon>Dikarya</taxon>
        <taxon>Ascomycota</taxon>
        <taxon>Pezizomycotina</taxon>
        <taxon>Dothideomycetes</taxon>
        <taxon>Pleosporomycetidae</taxon>
        <taxon>Pleosporales</taxon>
        <taxon>Massarineae</taxon>
        <taxon>Didymosphaeriaceae</taxon>
        <taxon>Didymosphaeria</taxon>
    </lineage>
</organism>
<dbReference type="EMBL" id="JAPEUX010000008">
    <property type="protein sequence ID" value="KAJ4347268.1"/>
    <property type="molecule type" value="Genomic_DNA"/>
</dbReference>
<accession>A0A9W8XD26</accession>
<keyword evidence="2" id="KW-1185">Reference proteome</keyword>
<dbReference type="GeneID" id="80914738"/>
<gene>
    <name evidence="1" type="ORF">N0V89_011208</name>
</gene>
<evidence type="ECO:0000313" key="2">
    <source>
        <dbReference type="Proteomes" id="UP001140513"/>
    </source>
</evidence>